<dbReference type="InterPro" id="IPR056303">
    <property type="entry name" value="AMIN-like"/>
</dbReference>
<name>A0A6I3IRG2_9MICO</name>
<sequence>MPALARRLTAAAAAAVAVAGYVGRAKGSQVIAVGSRTQLVPVGVKPGEALPTSFTTVRGVVYAGKVDGPDAVGIVTRARLPYRIFVVTGPGSHNRIVVDVAHRW</sequence>
<evidence type="ECO:0000313" key="3">
    <source>
        <dbReference type="Proteomes" id="UP000431092"/>
    </source>
</evidence>
<protein>
    <recommendedName>
        <fullName evidence="1">AMIN-like domain-containing protein</fullName>
    </recommendedName>
</protein>
<dbReference type="EMBL" id="WLVL01000018">
    <property type="protein sequence ID" value="MTB71269.1"/>
    <property type="molecule type" value="Genomic_DNA"/>
</dbReference>
<dbReference type="AlphaFoldDB" id="A0A6I3IRG2"/>
<dbReference type="Pfam" id="PF24837">
    <property type="entry name" value="AMIN-like"/>
    <property type="match status" value="1"/>
</dbReference>
<dbReference type="RefSeq" id="WP_154592607.1">
    <property type="nucleotide sequence ID" value="NZ_WLVL01000018.1"/>
</dbReference>
<evidence type="ECO:0000313" key="2">
    <source>
        <dbReference type="EMBL" id="MTB71269.1"/>
    </source>
</evidence>
<proteinExistence type="predicted"/>
<evidence type="ECO:0000259" key="1">
    <source>
        <dbReference type="Pfam" id="PF24837"/>
    </source>
</evidence>
<dbReference type="Proteomes" id="UP000431092">
    <property type="component" value="Unassembled WGS sequence"/>
</dbReference>
<organism evidence="2 3">
    <name type="scientific">Arsenicicoccus cauae</name>
    <dbReference type="NCBI Taxonomy" id="2663847"/>
    <lineage>
        <taxon>Bacteria</taxon>
        <taxon>Bacillati</taxon>
        <taxon>Actinomycetota</taxon>
        <taxon>Actinomycetes</taxon>
        <taxon>Micrococcales</taxon>
        <taxon>Intrasporangiaceae</taxon>
        <taxon>Arsenicicoccus</taxon>
    </lineage>
</organism>
<accession>A0A6I3IRG2</accession>
<comment type="caution">
    <text evidence="2">The sequence shown here is derived from an EMBL/GenBank/DDBJ whole genome shotgun (WGS) entry which is preliminary data.</text>
</comment>
<gene>
    <name evidence="2" type="ORF">GGG17_04635</name>
</gene>
<reference evidence="2 3" key="1">
    <citation type="submission" date="2019-11" db="EMBL/GenBank/DDBJ databases">
        <title>Whole genome sequencing identifies a novel species of the genus Arsenicicoccus isolated from human blood.</title>
        <authorList>
            <person name="Jeong J.H."/>
            <person name="Kweon O.J."/>
            <person name="Kim H.R."/>
            <person name="Kim T.-H."/>
            <person name="Ha S.-M."/>
            <person name="Lee M.-K."/>
        </authorList>
    </citation>
    <scope>NUCLEOTIDE SEQUENCE [LARGE SCALE GENOMIC DNA]</scope>
    <source>
        <strain evidence="2 3">MKL-02</strain>
    </source>
</reference>
<keyword evidence="3" id="KW-1185">Reference proteome</keyword>
<feature type="domain" description="AMIN-like" evidence="1">
    <location>
        <begin position="26"/>
        <end position="102"/>
    </location>
</feature>